<evidence type="ECO:0000313" key="9">
    <source>
        <dbReference type="EMBL" id="RKT54573.1"/>
    </source>
</evidence>
<evidence type="ECO:0000256" key="2">
    <source>
        <dbReference type="ARBA" id="ARBA00022553"/>
    </source>
</evidence>
<dbReference type="Proteomes" id="UP000282084">
    <property type="component" value="Unassembled WGS sequence"/>
</dbReference>
<dbReference type="InterPro" id="IPR036291">
    <property type="entry name" value="NAD(P)-bd_dom_sf"/>
</dbReference>
<dbReference type="InterPro" id="IPR016039">
    <property type="entry name" value="Thiolase-like"/>
</dbReference>
<reference evidence="9 10" key="1">
    <citation type="submission" date="2018-10" db="EMBL/GenBank/DDBJ databases">
        <title>Sequencing the genomes of 1000 actinobacteria strains.</title>
        <authorList>
            <person name="Klenk H.-P."/>
        </authorList>
    </citation>
    <scope>NUCLEOTIDE SEQUENCE [LARGE SCALE GENOMIC DNA]</scope>
    <source>
        <strain evidence="9 10">DSM 43800</strain>
    </source>
</reference>
<dbReference type="InterPro" id="IPR014031">
    <property type="entry name" value="Ketoacyl_synth_C"/>
</dbReference>
<dbReference type="InterPro" id="IPR014030">
    <property type="entry name" value="Ketoacyl_synth_N"/>
</dbReference>
<evidence type="ECO:0000259" key="8">
    <source>
        <dbReference type="PROSITE" id="PS52019"/>
    </source>
</evidence>
<dbReference type="SMART" id="SM00822">
    <property type="entry name" value="PKS_KR"/>
    <property type="match status" value="1"/>
</dbReference>
<evidence type="ECO:0000256" key="5">
    <source>
        <dbReference type="SAM" id="MobiDB-lite"/>
    </source>
</evidence>
<keyword evidence="3" id="KW-0808">Transferase</keyword>
<accession>A0A495W1G4</accession>
<evidence type="ECO:0000259" key="7">
    <source>
        <dbReference type="PROSITE" id="PS52004"/>
    </source>
</evidence>
<dbReference type="Gene3D" id="3.40.50.720">
    <property type="entry name" value="NAD(P)-binding Rossmann-like Domain"/>
    <property type="match status" value="1"/>
</dbReference>
<dbReference type="GO" id="GO:0005737">
    <property type="term" value="C:cytoplasm"/>
    <property type="evidence" value="ECO:0007669"/>
    <property type="project" value="TreeGrafter"/>
</dbReference>
<dbReference type="SMART" id="SM00827">
    <property type="entry name" value="PKS_AT"/>
    <property type="match status" value="1"/>
</dbReference>
<dbReference type="InterPro" id="IPR057326">
    <property type="entry name" value="KR_dom"/>
</dbReference>
<dbReference type="InterPro" id="IPR020807">
    <property type="entry name" value="PKS_DH"/>
</dbReference>
<dbReference type="GO" id="GO:0006633">
    <property type="term" value="P:fatty acid biosynthetic process"/>
    <property type="evidence" value="ECO:0007669"/>
    <property type="project" value="TreeGrafter"/>
</dbReference>
<dbReference type="InterPro" id="IPR049551">
    <property type="entry name" value="PKS_DH_C"/>
</dbReference>
<dbReference type="InterPro" id="IPR020841">
    <property type="entry name" value="PKS_Beta-ketoAc_synthase_dom"/>
</dbReference>
<name>A0A495W1G4_9PSEU</name>
<dbReference type="InterPro" id="IPR001227">
    <property type="entry name" value="Ac_transferase_dom_sf"/>
</dbReference>
<dbReference type="PROSITE" id="PS52019">
    <property type="entry name" value="PKS_MFAS_DH"/>
    <property type="match status" value="1"/>
</dbReference>
<dbReference type="InterPro" id="IPR016036">
    <property type="entry name" value="Malonyl_transacylase_ACP-bd"/>
</dbReference>
<dbReference type="GO" id="GO:0071770">
    <property type="term" value="P:DIM/DIP cell wall layer assembly"/>
    <property type="evidence" value="ECO:0007669"/>
    <property type="project" value="TreeGrafter"/>
</dbReference>
<dbReference type="RefSeq" id="WP_121006301.1">
    <property type="nucleotide sequence ID" value="NZ_RBXO01000001.1"/>
</dbReference>
<dbReference type="Pfam" id="PF02801">
    <property type="entry name" value="Ketoacyl-synt_C"/>
    <property type="match status" value="1"/>
</dbReference>
<dbReference type="Gene3D" id="1.10.1200.10">
    <property type="entry name" value="ACP-like"/>
    <property type="match status" value="1"/>
</dbReference>
<dbReference type="CDD" id="cd08953">
    <property type="entry name" value="KR_2_SDR_x"/>
    <property type="match status" value="1"/>
</dbReference>
<dbReference type="InterPro" id="IPR016035">
    <property type="entry name" value="Acyl_Trfase/lysoPLipase"/>
</dbReference>
<dbReference type="SMART" id="SM00826">
    <property type="entry name" value="PKS_DH"/>
    <property type="match status" value="1"/>
</dbReference>
<evidence type="ECO:0000259" key="6">
    <source>
        <dbReference type="PROSITE" id="PS50075"/>
    </source>
</evidence>
<feature type="region of interest" description="C-terminal hotdog fold" evidence="4">
    <location>
        <begin position="1466"/>
        <end position="1605"/>
    </location>
</feature>
<dbReference type="SUPFAM" id="SSF55048">
    <property type="entry name" value="Probable ACP-binding domain of malonyl-CoA ACP transacylase"/>
    <property type="match status" value="1"/>
</dbReference>
<dbReference type="InterPro" id="IPR029069">
    <property type="entry name" value="HotDog_dom_sf"/>
</dbReference>
<dbReference type="InterPro" id="IPR009081">
    <property type="entry name" value="PP-bd_ACP"/>
</dbReference>
<dbReference type="InterPro" id="IPR042104">
    <property type="entry name" value="PKS_dehydratase_sf"/>
</dbReference>
<dbReference type="Pfam" id="PF08659">
    <property type="entry name" value="KR"/>
    <property type="match status" value="1"/>
</dbReference>
<organism evidence="9 10">
    <name type="scientific">Saccharothrix australiensis</name>
    <dbReference type="NCBI Taxonomy" id="2072"/>
    <lineage>
        <taxon>Bacteria</taxon>
        <taxon>Bacillati</taxon>
        <taxon>Actinomycetota</taxon>
        <taxon>Actinomycetes</taxon>
        <taxon>Pseudonocardiales</taxon>
        <taxon>Pseudonocardiaceae</taxon>
        <taxon>Saccharothrix</taxon>
    </lineage>
</organism>
<dbReference type="Pfam" id="PF14765">
    <property type="entry name" value="PS-DH"/>
    <property type="match status" value="1"/>
</dbReference>
<proteinExistence type="predicted"/>
<feature type="compositionally biased region" description="Pro residues" evidence="5">
    <location>
        <begin position="859"/>
        <end position="869"/>
    </location>
</feature>
<feature type="domain" description="Ketosynthase family 3 (KS3)" evidence="7">
    <location>
        <begin position="7"/>
        <end position="454"/>
    </location>
</feature>
<dbReference type="SMART" id="SM00825">
    <property type="entry name" value="PKS_KS"/>
    <property type="match status" value="1"/>
</dbReference>
<evidence type="ECO:0000313" key="10">
    <source>
        <dbReference type="Proteomes" id="UP000282084"/>
    </source>
</evidence>
<feature type="region of interest" description="Disordered" evidence="5">
    <location>
        <begin position="856"/>
        <end position="876"/>
    </location>
</feature>
<keyword evidence="1" id="KW-0596">Phosphopantetheine</keyword>
<dbReference type="Gene3D" id="3.40.47.10">
    <property type="match status" value="1"/>
</dbReference>
<dbReference type="CDD" id="cd00833">
    <property type="entry name" value="PKS"/>
    <property type="match status" value="1"/>
</dbReference>
<dbReference type="InterPro" id="IPR049552">
    <property type="entry name" value="PKS_DH_N"/>
</dbReference>
<dbReference type="SUPFAM" id="SSF47336">
    <property type="entry name" value="ACP-like"/>
    <property type="match status" value="1"/>
</dbReference>
<evidence type="ECO:0000256" key="3">
    <source>
        <dbReference type="ARBA" id="ARBA00022679"/>
    </source>
</evidence>
<dbReference type="InterPro" id="IPR014043">
    <property type="entry name" value="Acyl_transferase_dom"/>
</dbReference>
<dbReference type="SUPFAM" id="SSF51735">
    <property type="entry name" value="NAD(P)-binding Rossmann-fold domains"/>
    <property type="match status" value="1"/>
</dbReference>
<dbReference type="Gene3D" id="3.10.129.110">
    <property type="entry name" value="Polyketide synthase dehydratase"/>
    <property type="match status" value="1"/>
</dbReference>
<sequence>MKRGEQGEPIAIVGMACRYPDADDPAGLWQAVLERRRAFRRLPPQRLDLDDYWDPDPSAPDKTYGTHAAVLENWCFDRREFRIPSEVHRAADPAHWLALETAARALADAGHPAGAGLDRDRVAVVVGNSLTGEVTRARTLRLRWPYVRRVLEAELPEVDGGVLERIRRRYLAAFPEVGDETLAGGLANTIAGRICNQFDFHGGGYTVDGACASSLLAVITVCRALRDRGADFGIAGGVDLSLDPFELVGFAKTGALANGDMRIYDERSAGFLPGEGCGMLALMRAEDARAAGVAVYAEILGWGVSSDGRGGITRPEVAGQLLALRRASGMAGIDHAEIALYEGHGTGTAVGDRVELTALNQARAGAPAAAALGSVKANIGHTKAAAGVAGVIKAVLSVASGTLPPTTGCVSPHPALRPALRVLPAGEPWPAGPRFAGVSAMGFGGVNAHLVLGRDTARQSHRSVSVVVADRRAPAVEVVAVSGADPARTGRLLTRIAALAPRLSLAELRDLACHLGRLPPAGGVRAALAVRTPEELGACAARAAAELAGLPGGKLVSRRGTWLGNQVAGRVTLLFPGQGVGAGDTVDTARVQPTVYRAGLAAVARLDELGVEPVAAIGHSLGEITALAWSGRLSAADGERLVVERGRIMADHGAGGTGMMAVATGPAEAAAMCSGTGLVVAADNGPRAQVLAGALTELRAVAEAASRRGVAATMLPVSHAFHTPAMSGCAERLHAVLRTIGFRPSPRVVVSTVYGRPLDDEDLVEALTAQVLAPVRFWPAVHCALAGTDLFCEAGPGDALSALVALGCDTPAVSLEAADAAAALFCSTAAKDLAPLFAGRFARPFDLWREPEFLANPCSAPPPQRPPVPAVSSERDRAESPVSVITRLLAEATELDRALIQPGTRLVGDLNISSLRAAQLVAAAAKELGRRLDAVPASVSDCSVAELAALLLELPARPASESDGPVDGVRPWLRCFTERTVPARPEPGPPARTASLPVPSEPGALLDLARYALRAKALVVTAHDTAASGFLRSLCLEHPEIGITLVRLPAGRSDAPPCHAEPGRWRELVVDGSGSVSEPVEQPLDLRPVGRLPLGDRDVLLVSGGGKGIGYACARALARSCGVALAVIGRARPDTDETLRCNLDRLREDRVRHAYRSVDVADRHAVRQAVAELSAELGPVTAVLHAAGINEPTRFEHLDAERMRRHLAPKVSGLHALLSAVPARQLRLLVTFGSVIGRRGLAGESHYALANGVLRAEVERLRLPGCRVLNVDWSVWAGVGMAERLGAVDALARGDITPISVEEGTDLLLRLLSGPDTPVSVSVHGRLGDPAPVANPGRFVERVRAHQPGVELVADAVLSLRTDPWLAEHRLDGLAVLPAVVGLEAMAQAASALAGRALTVAERVVFDRPVVVPDSDGAVRVCALRHDGVVETVLRSAESGFADHFRAQFPLRPTAPGVDPITVAGADAVDAGDLYGPLLFHTGRFRRIAAVSVPDPRSCRATVTPDPGGTGFDPVLGSPTVNDASVHALQACVPHQRLLPVGCDRVELDPTVPGPWELHGVERRAAPTAGGGEYTWDVVALGSAARHAIRWTGLRLAGAGALPSRPLAPPLLAAMLTRSAIGIGLDPSLSISVATPFAVEAGGDCPVACDWQFVEPRGHPRGQSPDAELVRALTGAGELPPDALAARARTIRGCLDRLRCDRSTVRFAGAYDGGWLLLRCGGSLIASVIVPVPGQDRPVAISVLTAGAPA</sequence>
<dbReference type="InterPro" id="IPR049900">
    <property type="entry name" value="PKS_mFAS_DH"/>
</dbReference>
<dbReference type="SUPFAM" id="SSF53901">
    <property type="entry name" value="Thiolase-like"/>
    <property type="match status" value="1"/>
</dbReference>
<dbReference type="Pfam" id="PF00109">
    <property type="entry name" value="ketoacyl-synt"/>
    <property type="match status" value="1"/>
</dbReference>
<dbReference type="InterPro" id="IPR036736">
    <property type="entry name" value="ACP-like_sf"/>
</dbReference>
<protein>
    <submittedName>
        <fullName evidence="9">Enediyne polyketide synthase</fullName>
    </submittedName>
</protein>
<feature type="domain" description="Carrier" evidence="6">
    <location>
        <begin position="879"/>
        <end position="955"/>
    </location>
</feature>
<dbReference type="PANTHER" id="PTHR43775:SF37">
    <property type="entry name" value="SI:DKEY-61P9.11"/>
    <property type="match status" value="1"/>
</dbReference>
<dbReference type="InterPro" id="IPR013968">
    <property type="entry name" value="PKS_KR"/>
</dbReference>
<feature type="domain" description="PKS/mFAS DH" evidence="8">
    <location>
        <begin position="1324"/>
        <end position="1605"/>
    </location>
</feature>
<dbReference type="SUPFAM" id="SSF52151">
    <property type="entry name" value="FabD/lysophospholipase-like"/>
    <property type="match status" value="1"/>
</dbReference>
<dbReference type="EMBL" id="RBXO01000001">
    <property type="protein sequence ID" value="RKT54573.1"/>
    <property type="molecule type" value="Genomic_DNA"/>
</dbReference>
<dbReference type="PROSITE" id="PS50075">
    <property type="entry name" value="CARRIER"/>
    <property type="match status" value="1"/>
</dbReference>
<feature type="region of interest" description="N-terminal hotdog fold" evidence="4">
    <location>
        <begin position="1324"/>
        <end position="1456"/>
    </location>
</feature>
<dbReference type="PROSITE" id="PS52004">
    <property type="entry name" value="KS3_2"/>
    <property type="match status" value="1"/>
</dbReference>
<dbReference type="OrthoDB" id="9778690at2"/>
<dbReference type="SUPFAM" id="SSF54637">
    <property type="entry name" value="Thioesterase/thiol ester dehydrase-isomerase"/>
    <property type="match status" value="1"/>
</dbReference>
<evidence type="ECO:0000256" key="4">
    <source>
        <dbReference type="PROSITE-ProRule" id="PRU01363"/>
    </source>
</evidence>
<dbReference type="InterPro" id="IPR050091">
    <property type="entry name" value="PKS_NRPS_Biosynth_Enz"/>
</dbReference>
<comment type="caution">
    <text evidence="9">The sequence shown here is derived from an EMBL/GenBank/DDBJ whole genome shotgun (WGS) entry which is preliminary data.</text>
</comment>
<feature type="active site" description="Proton donor; for dehydratase activity" evidence="4">
    <location>
        <position position="1523"/>
    </location>
</feature>
<dbReference type="GO" id="GO:0004312">
    <property type="term" value="F:fatty acid synthase activity"/>
    <property type="evidence" value="ECO:0007669"/>
    <property type="project" value="TreeGrafter"/>
</dbReference>
<evidence type="ECO:0000256" key="1">
    <source>
        <dbReference type="ARBA" id="ARBA00022450"/>
    </source>
</evidence>
<keyword evidence="10" id="KW-1185">Reference proteome</keyword>
<dbReference type="Gene3D" id="3.40.366.10">
    <property type="entry name" value="Malonyl-Coenzyme A Acyl Carrier Protein, domain 2"/>
    <property type="match status" value="1"/>
</dbReference>
<dbReference type="PANTHER" id="PTHR43775">
    <property type="entry name" value="FATTY ACID SYNTHASE"/>
    <property type="match status" value="1"/>
</dbReference>
<dbReference type="GO" id="GO:0005886">
    <property type="term" value="C:plasma membrane"/>
    <property type="evidence" value="ECO:0007669"/>
    <property type="project" value="TreeGrafter"/>
</dbReference>
<keyword evidence="2" id="KW-0597">Phosphoprotein</keyword>
<dbReference type="Pfam" id="PF00698">
    <property type="entry name" value="Acyl_transf_1"/>
    <property type="match status" value="1"/>
</dbReference>
<feature type="active site" description="Proton acceptor; for dehydratase activity" evidence="4">
    <location>
        <position position="1369"/>
    </location>
</feature>
<gene>
    <name evidence="9" type="ORF">C8E97_3217</name>
</gene>
<dbReference type="Pfam" id="PF21089">
    <property type="entry name" value="PKS_DH_N"/>
    <property type="match status" value="1"/>
</dbReference>